<evidence type="ECO:0000313" key="8">
    <source>
        <dbReference type="Proteomes" id="UP000324974"/>
    </source>
</evidence>
<feature type="compositionally biased region" description="Low complexity" evidence="5">
    <location>
        <begin position="442"/>
        <end position="456"/>
    </location>
</feature>
<keyword evidence="2" id="KW-0547">Nucleotide-binding</keyword>
<keyword evidence="7" id="KW-0723">Serine/threonine-protein kinase</keyword>
<feature type="region of interest" description="Disordered" evidence="5">
    <location>
        <begin position="346"/>
        <end position="381"/>
    </location>
</feature>
<dbReference type="Gene3D" id="1.10.510.10">
    <property type="entry name" value="Transferase(Phosphotransferase) domain 1"/>
    <property type="match status" value="1"/>
</dbReference>
<dbReference type="Pfam" id="PF00069">
    <property type="entry name" value="Pkinase"/>
    <property type="match status" value="1"/>
</dbReference>
<dbReference type="KEGG" id="lrs:PX52LOC_00794"/>
<feature type="compositionally biased region" description="Pro residues" evidence="5">
    <location>
        <begin position="457"/>
        <end position="473"/>
    </location>
</feature>
<proteinExistence type="predicted"/>
<dbReference type="PROSITE" id="PS50011">
    <property type="entry name" value="PROTEIN_KINASE_DOM"/>
    <property type="match status" value="1"/>
</dbReference>
<dbReference type="OrthoDB" id="6111975at2"/>
<keyword evidence="8" id="KW-1185">Reference proteome</keyword>
<dbReference type="InterPro" id="IPR011009">
    <property type="entry name" value="Kinase-like_dom_sf"/>
</dbReference>
<dbReference type="AlphaFoldDB" id="A0A5C1A9Y3"/>
<keyword evidence="1" id="KW-0808">Transferase</keyword>
<dbReference type="EMBL" id="CP042425">
    <property type="protein sequence ID" value="QEL13934.1"/>
    <property type="molecule type" value="Genomic_DNA"/>
</dbReference>
<dbReference type="PANTHER" id="PTHR43289">
    <property type="entry name" value="MITOGEN-ACTIVATED PROTEIN KINASE KINASE KINASE 20-RELATED"/>
    <property type="match status" value="1"/>
</dbReference>
<feature type="region of interest" description="Disordered" evidence="5">
    <location>
        <begin position="415"/>
        <end position="493"/>
    </location>
</feature>
<protein>
    <submittedName>
        <fullName evidence="7">Serine/threonine protein kinase</fullName>
    </submittedName>
</protein>
<feature type="domain" description="Protein kinase" evidence="6">
    <location>
        <begin position="17"/>
        <end position="286"/>
    </location>
</feature>
<accession>A0A5C1A9Y3</accession>
<evidence type="ECO:0000256" key="3">
    <source>
        <dbReference type="ARBA" id="ARBA00022777"/>
    </source>
</evidence>
<evidence type="ECO:0000259" key="6">
    <source>
        <dbReference type="PROSITE" id="PS50011"/>
    </source>
</evidence>
<evidence type="ECO:0000313" key="7">
    <source>
        <dbReference type="EMBL" id="QEL13934.1"/>
    </source>
</evidence>
<keyword evidence="3 7" id="KW-0418">Kinase</keyword>
<evidence type="ECO:0000256" key="1">
    <source>
        <dbReference type="ARBA" id="ARBA00022679"/>
    </source>
</evidence>
<evidence type="ECO:0000256" key="5">
    <source>
        <dbReference type="SAM" id="MobiDB-lite"/>
    </source>
</evidence>
<dbReference type="Gene3D" id="3.30.200.20">
    <property type="entry name" value="Phosphorylase Kinase, domain 1"/>
    <property type="match status" value="1"/>
</dbReference>
<sequence length="807" mass="86667">MNPPGNIPPELVGNSAYVDIRELNKGGMGVVYLAKNRLMNRLEVLKVVSAAFVNDPVLRKRFLREIQAAGQLLHQNIVVAYSAQEVGRSIMMAMEYVPGENLWDLVTRSGALSVRRASTFGYQIASGLQHAFERGLVHRDIKPSNVICTTQNKKTFVKIVDFGLAKLSRENLTDGNLTATGASLGTPLFMAPEQARDAAAADIRADIYSLGATLYFLLAARPPITGKNYNDILIRLITEEPDTPLRKLRSDVTPELAAVVERMLKKDPRARFQTPAEAAQALVPFLKQKSSLDPAKRPGYPQAAGGVPITRNIIVLDDDEDVPDSANVLPPVVTPVARKIAVPVARPSRAAQETPPFNETDPRPVARPRRPVATPARPQKARKQFSLARVLLLLLICAALGTAGYVSLEYIQAKKPAATPPKPSSAPVVIPPGEEAKPDDVPSPSKSPEPDFGVPPVTSPAPPVTPFEPVKPVPEPEAKPIEPPKKSPPLVRPNRARMPVEVRHTPAACFLAVTVDAARLKANLTALGVPVETGIANVRENKQIDLEQFSRGTMVIHPGTREGKQVLPIFFATTVPGSPPVDLQKVVFGNVEATNAILAGKDGLKGKGEFVNKEMMFATAFDDRNVAFGPESAMTMAIEDAAQGGELAAELGKVDRNQDVVIVLAMKPLLTALEEVYGGVDNGIPPAAEQFWTAAKGLDTAHVAINLSDATFLRGTFRAKDADAAGKIRDALQNGMALLSLALPEVKKQLDAQLPPEARSLLTVLEAIAKNSKYDVTGSTTVWTVARPADFANPPASPFLPPPAFPK</sequence>
<name>A0A5C1A9Y3_9BACT</name>
<dbReference type="GO" id="GO:0004674">
    <property type="term" value="F:protein serine/threonine kinase activity"/>
    <property type="evidence" value="ECO:0007669"/>
    <property type="project" value="UniProtKB-KW"/>
</dbReference>
<dbReference type="SMART" id="SM00220">
    <property type="entry name" value="S_TKc"/>
    <property type="match status" value="1"/>
</dbReference>
<dbReference type="InterPro" id="IPR000719">
    <property type="entry name" value="Prot_kinase_dom"/>
</dbReference>
<keyword evidence="4" id="KW-0067">ATP-binding</keyword>
<evidence type="ECO:0000256" key="2">
    <source>
        <dbReference type="ARBA" id="ARBA00022741"/>
    </source>
</evidence>
<reference evidence="8" key="1">
    <citation type="submission" date="2019-08" db="EMBL/GenBank/DDBJ databases">
        <title>Limnoglobus roseus gen. nov., sp. nov., a novel freshwater planctomycete with a giant genome from the family Gemmataceae.</title>
        <authorList>
            <person name="Kulichevskaya I.S."/>
            <person name="Naumoff D.G."/>
            <person name="Miroshnikov K."/>
            <person name="Ivanova A."/>
            <person name="Philippov D.A."/>
            <person name="Hakobyan A."/>
            <person name="Rijpstra I.C."/>
            <person name="Sinninghe Damste J.S."/>
            <person name="Liesack W."/>
            <person name="Dedysh S.N."/>
        </authorList>
    </citation>
    <scope>NUCLEOTIDE SEQUENCE [LARGE SCALE GENOMIC DNA]</scope>
    <source>
        <strain evidence="8">PX52</strain>
    </source>
</reference>
<dbReference type="GO" id="GO:0005524">
    <property type="term" value="F:ATP binding"/>
    <property type="evidence" value="ECO:0007669"/>
    <property type="project" value="UniProtKB-KW"/>
</dbReference>
<feature type="compositionally biased region" description="Basic and acidic residues" evidence="5">
    <location>
        <begin position="474"/>
        <end position="485"/>
    </location>
</feature>
<dbReference type="SUPFAM" id="SSF56112">
    <property type="entry name" value="Protein kinase-like (PK-like)"/>
    <property type="match status" value="1"/>
</dbReference>
<dbReference type="CDD" id="cd14014">
    <property type="entry name" value="STKc_PknB_like"/>
    <property type="match status" value="1"/>
</dbReference>
<gene>
    <name evidence="7" type="ORF">PX52LOC_00794</name>
</gene>
<evidence type="ECO:0000256" key="4">
    <source>
        <dbReference type="ARBA" id="ARBA00022840"/>
    </source>
</evidence>
<organism evidence="7 8">
    <name type="scientific">Limnoglobus roseus</name>
    <dbReference type="NCBI Taxonomy" id="2598579"/>
    <lineage>
        <taxon>Bacteria</taxon>
        <taxon>Pseudomonadati</taxon>
        <taxon>Planctomycetota</taxon>
        <taxon>Planctomycetia</taxon>
        <taxon>Gemmatales</taxon>
        <taxon>Gemmataceae</taxon>
        <taxon>Limnoglobus</taxon>
    </lineage>
</organism>
<dbReference type="PANTHER" id="PTHR43289:SF6">
    <property type="entry name" value="SERINE_THREONINE-PROTEIN KINASE NEKL-3"/>
    <property type="match status" value="1"/>
</dbReference>
<dbReference type="Proteomes" id="UP000324974">
    <property type="component" value="Chromosome"/>
</dbReference>
<dbReference type="InterPro" id="IPR008271">
    <property type="entry name" value="Ser/Thr_kinase_AS"/>
</dbReference>
<dbReference type="PROSITE" id="PS00108">
    <property type="entry name" value="PROTEIN_KINASE_ST"/>
    <property type="match status" value="1"/>
</dbReference>
<dbReference type="RefSeq" id="WP_149108863.1">
    <property type="nucleotide sequence ID" value="NZ_CP042425.1"/>
</dbReference>